<evidence type="ECO:0000259" key="2">
    <source>
        <dbReference type="Pfam" id="PF07530"/>
    </source>
</evidence>
<accession>A0A8T0ECG4</accession>
<organism evidence="3 4">
    <name type="scientific">Argiope bruennichi</name>
    <name type="common">Wasp spider</name>
    <name type="synonym">Aranea bruennichi</name>
    <dbReference type="NCBI Taxonomy" id="94029"/>
    <lineage>
        <taxon>Eukaryota</taxon>
        <taxon>Metazoa</taxon>
        <taxon>Ecdysozoa</taxon>
        <taxon>Arthropoda</taxon>
        <taxon>Chelicerata</taxon>
        <taxon>Arachnida</taxon>
        <taxon>Araneae</taxon>
        <taxon>Araneomorphae</taxon>
        <taxon>Entelegynae</taxon>
        <taxon>Araneoidea</taxon>
        <taxon>Araneidae</taxon>
        <taxon>Argiope</taxon>
    </lineage>
</organism>
<evidence type="ECO:0000256" key="1">
    <source>
        <dbReference type="SAM" id="MobiDB-lite"/>
    </source>
</evidence>
<sequence length="377" mass="43360">MEGPPPKIKELATTFEEVEILLNSDILTPIDCNYILHVIPFIDESDNDTPQMSEKARELMKRAAEAKTFLEQYDDSAKPKGENFHIYCETMDDQKKLIKYLNEQNLEYFVISVQTEKPIKVVIEGLPIDTTCEEIEEELKNKGYSISKVNQFRRFKTKALLPIDQVHLLKSANIAKIYEEKTMLYMRVKVEKFIRRTIGQCYKCQSFAHTGSNCKMQTKCVLCAENHDSRTCPEKIKEKPQIKCANCGGPHTASFRGCPKFPKIKKSNPIEEGKSFASLFKKPIARTDPPQEENHTIPVQTINQPQEATNSNNQDFADIFKLVKHLKIIMQAIPNIKDLLKKLETTIEKKTTRKTNYSSLQKQWIIPSSAQTYKPHL</sequence>
<evidence type="ECO:0000313" key="3">
    <source>
        <dbReference type="EMBL" id="KAF8768492.1"/>
    </source>
</evidence>
<reference evidence="3" key="2">
    <citation type="submission" date="2020-06" db="EMBL/GenBank/DDBJ databases">
        <authorList>
            <person name="Sheffer M."/>
        </authorList>
    </citation>
    <scope>NUCLEOTIDE SEQUENCE</scope>
</reference>
<protein>
    <submittedName>
        <fullName evidence="3">Nucleic-acid-binding protein transposon like protein</fullName>
    </submittedName>
</protein>
<dbReference type="Proteomes" id="UP000807504">
    <property type="component" value="Unassembled WGS sequence"/>
</dbReference>
<dbReference type="InterPro" id="IPR006579">
    <property type="entry name" value="Pre_C2HC_dom"/>
</dbReference>
<comment type="caution">
    <text evidence="3">The sequence shown here is derived from an EMBL/GenBank/DDBJ whole genome shotgun (WGS) entry which is preliminary data.</text>
</comment>
<gene>
    <name evidence="3" type="ORF">HNY73_021305</name>
</gene>
<reference evidence="3" key="1">
    <citation type="journal article" date="2020" name="bioRxiv">
        <title>Chromosome-level reference genome of the European wasp spider Argiope bruennichi: a resource for studies on range expansion and evolutionary adaptation.</title>
        <authorList>
            <person name="Sheffer M.M."/>
            <person name="Hoppe A."/>
            <person name="Krehenwinkel H."/>
            <person name="Uhl G."/>
            <person name="Kuss A.W."/>
            <person name="Jensen L."/>
            <person name="Jensen C."/>
            <person name="Gillespie R.G."/>
            <person name="Hoff K.J."/>
            <person name="Prost S."/>
        </authorList>
    </citation>
    <scope>NUCLEOTIDE SEQUENCE</scope>
</reference>
<keyword evidence="4" id="KW-1185">Reference proteome</keyword>
<proteinExistence type="predicted"/>
<dbReference type="AlphaFoldDB" id="A0A8T0ECG4"/>
<evidence type="ECO:0000313" key="4">
    <source>
        <dbReference type="Proteomes" id="UP000807504"/>
    </source>
</evidence>
<feature type="compositionally biased region" description="Polar residues" evidence="1">
    <location>
        <begin position="297"/>
        <end position="311"/>
    </location>
</feature>
<name>A0A8T0ECG4_ARGBR</name>
<dbReference type="Pfam" id="PF07530">
    <property type="entry name" value="PRE_C2HC"/>
    <property type="match status" value="1"/>
</dbReference>
<dbReference type="EMBL" id="JABXBU010002230">
    <property type="protein sequence ID" value="KAF8768492.1"/>
    <property type="molecule type" value="Genomic_DNA"/>
</dbReference>
<feature type="region of interest" description="Disordered" evidence="1">
    <location>
        <begin position="287"/>
        <end position="311"/>
    </location>
</feature>
<feature type="domain" description="Pre-C2HC" evidence="2">
    <location>
        <begin position="132"/>
        <end position="196"/>
    </location>
</feature>